<dbReference type="InterPro" id="IPR019004">
    <property type="entry name" value="YqeY/Aim41"/>
</dbReference>
<dbReference type="Proteomes" id="UP000198623">
    <property type="component" value="Unassembled WGS sequence"/>
</dbReference>
<dbReference type="InterPro" id="IPR023168">
    <property type="entry name" value="GatB_Yqey_C_2"/>
</dbReference>
<dbReference type="PANTHER" id="PTHR28055">
    <property type="entry name" value="ALTERED INHERITANCE OF MITOCHONDRIA PROTEIN 41, MITOCHONDRIAL"/>
    <property type="match status" value="1"/>
</dbReference>
<dbReference type="Pfam" id="PF09424">
    <property type="entry name" value="YqeY"/>
    <property type="match status" value="1"/>
</dbReference>
<evidence type="ECO:0000313" key="2">
    <source>
        <dbReference type="Proteomes" id="UP000198623"/>
    </source>
</evidence>
<proteinExistence type="predicted"/>
<name>A0A1I2MW22_9GAMM</name>
<evidence type="ECO:0008006" key="3">
    <source>
        <dbReference type="Google" id="ProtNLM"/>
    </source>
</evidence>
<dbReference type="Gene3D" id="1.10.10.410">
    <property type="match status" value="1"/>
</dbReference>
<dbReference type="STRING" id="1045558.SAMN05216175_102132"/>
<dbReference type="SUPFAM" id="SSF89095">
    <property type="entry name" value="GatB/YqeY motif"/>
    <property type="match status" value="1"/>
</dbReference>
<dbReference type="PANTHER" id="PTHR28055:SF1">
    <property type="entry name" value="ALTERED INHERITANCE OF MITOCHONDRIA PROTEIN 41, MITOCHONDRIAL"/>
    <property type="match status" value="1"/>
</dbReference>
<dbReference type="GO" id="GO:0016884">
    <property type="term" value="F:carbon-nitrogen ligase activity, with glutamine as amido-N-donor"/>
    <property type="evidence" value="ECO:0007669"/>
    <property type="project" value="InterPro"/>
</dbReference>
<dbReference type="InterPro" id="IPR003789">
    <property type="entry name" value="Asn/Gln_tRNA_amidoTrase-B-like"/>
</dbReference>
<accession>A0A1I2MW22</accession>
<keyword evidence="2" id="KW-1185">Reference proteome</keyword>
<dbReference type="EMBL" id="FOOU01000002">
    <property type="protein sequence ID" value="SFF95672.1"/>
    <property type="molecule type" value="Genomic_DNA"/>
</dbReference>
<gene>
    <name evidence="1" type="ORF">SAMN05216175_102132</name>
</gene>
<dbReference type="AlphaFoldDB" id="A0A1I2MW22"/>
<dbReference type="Gene3D" id="1.10.1510.10">
    <property type="entry name" value="Uncharacterised protein YqeY/AIM41 PF09424, N-terminal domain"/>
    <property type="match status" value="1"/>
</dbReference>
<protein>
    <recommendedName>
        <fullName evidence="3">Glutamyl-tRNA amidotransferase</fullName>
    </recommendedName>
</protein>
<sequence>MPVLKKQITEAMKAAMRAKDKALLGTIRLILAEIKRIEVDERIELDDQRIITVLDKMSKQRRDSISQYDKANRTDLADIERQELEVIKTYLPQSLNDEEIQTALEEAIVATGASGAQDMGKVMAELKPKLQGRADMGMVSKLVKERLTR</sequence>
<dbReference type="OrthoDB" id="9788127at2"/>
<dbReference type="InterPro" id="IPR042184">
    <property type="entry name" value="YqeY/Aim41_N"/>
</dbReference>
<dbReference type="RefSeq" id="WP_090724555.1">
    <property type="nucleotide sequence ID" value="NZ_FOOU01000002.1"/>
</dbReference>
<reference evidence="2" key="1">
    <citation type="submission" date="2016-10" db="EMBL/GenBank/DDBJ databases">
        <authorList>
            <person name="Varghese N."/>
            <person name="Submissions S."/>
        </authorList>
    </citation>
    <scope>NUCLEOTIDE SEQUENCE [LARGE SCALE GENOMIC DNA]</scope>
    <source>
        <strain evidence="2">CGMCC 1.10971</strain>
    </source>
</reference>
<evidence type="ECO:0000313" key="1">
    <source>
        <dbReference type="EMBL" id="SFF95672.1"/>
    </source>
</evidence>
<organism evidence="1 2">
    <name type="scientific">Neptunomonas qingdaonensis</name>
    <dbReference type="NCBI Taxonomy" id="1045558"/>
    <lineage>
        <taxon>Bacteria</taxon>
        <taxon>Pseudomonadati</taxon>
        <taxon>Pseudomonadota</taxon>
        <taxon>Gammaproteobacteria</taxon>
        <taxon>Oceanospirillales</taxon>
        <taxon>Oceanospirillaceae</taxon>
        <taxon>Neptunomonas</taxon>
    </lineage>
</organism>